<evidence type="ECO:0000259" key="6">
    <source>
        <dbReference type="PROSITE" id="PS50977"/>
    </source>
</evidence>
<dbReference type="SUPFAM" id="SSF48498">
    <property type="entry name" value="Tetracyclin repressor-like, C-terminal domain"/>
    <property type="match status" value="1"/>
</dbReference>
<comment type="caution">
    <text evidence="7">The sequence shown here is derived from an EMBL/GenBank/DDBJ whole genome shotgun (WGS) entry which is preliminary data.</text>
</comment>
<dbReference type="Proteomes" id="UP000540568">
    <property type="component" value="Unassembled WGS sequence"/>
</dbReference>
<dbReference type="RefSeq" id="WP_182618940.1">
    <property type="nucleotide sequence ID" value="NZ_BAAATF010000008.1"/>
</dbReference>
<feature type="domain" description="HTH tetR-type" evidence="6">
    <location>
        <begin position="31"/>
        <end position="91"/>
    </location>
</feature>
<dbReference type="InterPro" id="IPR036271">
    <property type="entry name" value="Tet_transcr_reg_TetR-rel_C_sf"/>
</dbReference>
<keyword evidence="2 4" id="KW-0238">DNA-binding</keyword>
<evidence type="ECO:0000256" key="1">
    <source>
        <dbReference type="ARBA" id="ARBA00023015"/>
    </source>
</evidence>
<dbReference type="Gene3D" id="1.10.357.10">
    <property type="entry name" value="Tetracycline Repressor, domain 2"/>
    <property type="match status" value="1"/>
</dbReference>
<dbReference type="EMBL" id="JACGWV010000002">
    <property type="protein sequence ID" value="MBA8809696.1"/>
    <property type="molecule type" value="Genomic_DNA"/>
</dbReference>
<name>A0A7W3PFF1_9MICO</name>
<feature type="DNA-binding region" description="H-T-H motif" evidence="4">
    <location>
        <begin position="54"/>
        <end position="73"/>
    </location>
</feature>
<reference evidence="7 8" key="1">
    <citation type="submission" date="2020-07" db="EMBL/GenBank/DDBJ databases">
        <title>Sequencing the genomes of 1000 actinobacteria strains.</title>
        <authorList>
            <person name="Klenk H.-P."/>
        </authorList>
    </citation>
    <scope>NUCLEOTIDE SEQUENCE [LARGE SCALE GENOMIC DNA]</scope>
    <source>
        <strain evidence="7 8">DSM 44121</strain>
    </source>
</reference>
<dbReference type="InterPro" id="IPR009057">
    <property type="entry name" value="Homeodomain-like_sf"/>
</dbReference>
<evidence type="ECO:0000256" key="2">
    <source>
        <dbReference type="ARBA" id="ARBA00023125"/>
    </source>
</evidence>
<proteinExistence type="predicted"/>
<dbReference type="GO" id="GO:0000976">
    <property type="term" value="F:transcription cis-regulatory region binding"/>
    <property type="evidence" value="ECO:0007669"/>
    <property type="project" value="TreeGrafter"/>
</dbReference>
<gene>
    <name evidence="7" type="ORF">FHX71_003672</name>
</gene>
<feature type="region of interest" description="Disordered" evidence="5">
    <location>
        <begin position="1"/>
        <end position="25"/>
    </location>
</feature>
<organism evidence="7 8">
    <name type="scientific">Promicromonospora sukumoe</name>
    <dbReference type="NCBI Taxonomy" id="88382"/>
    <lineage>
        <taxon>Bacteria</taxon>
        <taxon>Bacillati</taxon>
        <taxon>Actinomycetota</taxon>
        <taxon>Actinomycetes</taxon>
        <taxon>Micrococcales</taxon>
        <taxon>Promicromonosporaceae</taxon>
        <taxon>Promicromonospora</taxon>
    </lineage>
</organism>
<keyword evidence="1" id="KW-0805">Transcription regulation</keyword>
<dbReference type="InterPro" id="IPR001647">
    <property type="entry name" value="HTH_TetR"/>
</dbReference>
<dbReference type="PANTHER" id="PTHR30055:SF234">
    <property type="entry name" value="HTH-TYPE TRANSCRIPTIONAL REGULATOR BETI"/>
    <property type="match status" value="1"/>
</dbReference>
<dbReference type="PROSITE" id="PS50977">
    <property type="entry name" value="HTH_TETR_2"/>
    <property type="match status" value="1"/>
</dbReference>
<keyword evidence="8" id="KW-1185">Reference proteome</keyword>
<accession>A0A7W3PFF1</accession>
<evidence type="ECO:0000256" key="3">
    <source>
        <dbReference type="ARBA" id="ARBA00023163"/>
    </source>
</evidence>
<dbReference type="Pfam" id="PF00440">
    <property type="entry name" value="TetR_N"/>
    <property type="match status" value="1"/>
</dbReference>
<protein>
    <submittedName>
        <fullName evidence="7">AcrR family transcriptional regulator</fullName>
    </submittedName>
</protein>
<evidence type="ECO:0000313" key="7">
    <source>
        <dbReference type="EMBL" id="MBA8809696.1"/>
    </source>
</evidence>
<dbReference type="PANTHER" id="PTHR30055">
    <property type="entry name" value="HTH-TYPE TRANSCRIPTIONAL REGULATOR RUTR"/>
    <property type="match status" value="1"/>
</dbReference>
<dbReference type="GO" id="GO:0003700">
    <property type="term" value="F:DNA-binding transcription factor activity"/>
    <property type="evidence" value="ECO:0007669"/>
    <property type="project" value="TreeGrafter"/>
</dbReference>
<dbReference type="SUPFAM" id="SSF46689">
    <property type="entry name" value="Homeodomain-like"/>
    <property type="match status" value="1"/>
</dbReference>
<evidence type="ECO:0000256" key="5">
    <source>
        <dbReference type="SAM" id="MobiDB-lite"/>
    </source>
</evidence>
<dbReference type="AlphaFoldDB" id="A0A7W3PFF1"/>
<evidence type="ECO:0000256" key="4">
    <source>
        <dbReference type="PROSITE-ProRule" id="PRU00335"/>
    </source>
</evidence>
<keyword evidence="3" id="KW-0804">Transcription</keyword>
<dbReference type="InterPro" id="IPR050109">
    <property type="entry name" value="HTH-type_TetR-like_transc_reg"/>
</dbReference>
<sequence length="257" mass="28151">MSPAVTERPATHAAGQTDAPVQSRRERLRDELHREVLDAARHQLAGQHGLSKLTMAAVAKEVGVTPPALYRHFENRQDVVAQLCVLIVEEVLDMLGAAVARQEPGDVAAALVASTRASLDWAVRNPAEFDLVIGSGISSELPESRELQRRMAEMIGGHYVPLFRELAASGMPHAADDELDPELADQVRRYRDAVGGHDLPLGVAHLMVTSWRQVYGLQCMAVYGHQEFAFGDHVALHEDLVSSLLVRFGLDPHPTVR</sequence>
<evidence type="ECO:0000313" key="8">
    <source>
        <dbReference type="Proteomes" id="UP000540568"/>
    </source>
</evidence>